<organism evidence="2 3">
    <name type="scientific">Actinoallomurus liliacearum</name>
    <dbReference type="NCBI Taxonomy" id="1080073"/>
    <lineage>
        <taxon>Bacteria</taxon>
        <taxon>Bacillati</taxon>
        <taxon>Actinomycetota</taxon>
        <taxon>Actinomycetes</taxon>
        <taxon>Streptosporangiales</taxon>
        <taxon>Thermomonosporaceae</taxon>
        <taxon>Actinoallomurus</taxon>
    </lineage>
</organism>
<feature type="region of interest" description="Disordered" evidence="1">
    <location>
        <begin position="70"/>
        <end position="106"/>
    </location>
</feature>
<keyword evidence="3" id="KW-1185">Reference proteome</keyword>
<protein>
    <submittedName>
        <fullName evidence="2">Uncharacterized protein</fullName>
    </submittedName>
</protein>
<evidence type="ECO:0000313" key="3">
    <source>
        <dbReference type="Proteomes" id="UP001500212"/>
    </source>
</evidence>
<feature type="compositionally biased region" description="Basic and acidic residues" evidence="1">
    <location>
        <begin position="80"/>
        <end position="94"/>
    </location>
</feature>
<comment type="caution">
    <text evidence="2">The sequence shown here is derived from an EMBL/GenBank/DDBJ whole genome shotgun (WGS) entry which is preliminary data.</text>
</comment>
<proteinExistence type="predicted"/>
<reference evidence="3" key="1">
    <citation type="journal article" date="2019" name="Int. J. Syst. Evol. Microbiol.">
        <title>The Global Catalogue of Microorganisms (GCM) 10K type strain sequencing project: providing services to taxonomists for standard genome sequencing and annotation.</title>
        <authorList>
            <consortium name="The Broad Institute Genomics Platform"/>
            <consortium name="The Broad Institute Genome Sequencing Center for Infectious Disease"/>
            <person name="Wu L."/>
            <person name="Ma J."/>
        </authorList>
    </citation>
    <scope>NUCLEOTIDE SEQUENCE [LARGE SCALE GENOMIC DNA]</scope>
    <source>
        <strain evidence="3">JCM 17938</strain>
    </source>
</reference>
<dbReference type="EMBL" id="BAABHJ010000026">
    <property type="protein sequence ID" value="GAA4614612.1"/>
    <property type="molecule type" value="Genomic_DNA"/>
</dbReference>
<evidence type="ECO:0000256" key="1">
    <source>
        <dbReference type="SAM" id="MobiDB-lite"/>
    </source>
</evidence>
<accession>A0ABP8TRQ6</accession>
<dbReference type="Proteomes" id="UP001500212">
    <property type="component" value="Unassembled WGS sequence"/>
</dbReference>
<evidence type="ECO:0000313" key="2">
    <source>
        <dbReference type="EMBL" id="GAA4614612.1"/>
    </source>
</evidence>
<name>A0ABP8TRQ6_9ACTN</name>
<sequence>MPTAARSNPATGTYVSAGQGSLFAFYPSGSERKPQTLKQLQDLWPQEPTADVLGTIHPCWPTFRVSPGVGRTASAASRMPEPELLRYPAHEGDHLYNGPRPPGIPS</sequence>
<gene>
    <name evidence="2" type="ORF">GCM10023195_63880</name>
</gene>